<dbReference type="RefSeq" id="WP_277730751.1">
    <property type="nucleotide sequence ID" value="NZ_CP120733.1"/>
</dbReference>
<protein>
    <recommendedName>
        <fullName evidence="4">Group-specific protein</fullName>
    </recommendedName>
</protein>
<keyword evidence="1" id="KW-1133">Transmembrane helix</keyword>
<evidence type="ECO:0000313" key="2">
    <source>
        <dbReference type="EMBL" id="WFD08834.1"/>
    </source>
</evidence>
<keyword evidence="1" id="KW-0812">Transmembrane</keyword>
<evidence type="ECO:0000256" key="1">
    <source>
        <dbReference type="SAM" id="Phobius"/>
    </source>
</evidence>
<organism evidence="2 3">
    <name type="scientific">Tepidibacter hydrothermalis</name>
    <dbReference type="NCBI Taxonomy" id="3036126"/>
    <lineage>
        <taxon>Bacteria</taxon>
        <taxon>Bacillati</taxon>
        <taxon>Bacillota</taxon>
        <taxon>Clostridia</taxon>
        <taxon>Peptostreptococcales</taxon>
        <taxon>Peptostreptococcaceae</taxon>
        <taxon>Tepidibacter</taxon>
    </lineage>
</organism>
<evidence type="ECO:0000313" key="3">
    <source>
        <dbReference type="Proteomes" id="UP001222800"/>
    </source>
</evidence>
<name>A0ABY8EAK5_9FIRM</name>
<keyword evidence="3" id="KW-1185">Reference proteome</keyword>
<dbReference type="Proteomes" id="UP001222800">
    <property type="component" value="Chromosome"/>
</dbReference>
<keyword evidence="1" id="KW-0472">Membrane</keyword>
<feature type="transmembrane region" description="Helical" evidence="1">
    <location>
        <begin position="41"/>
        <end position="67"/>
    </location>
</feature>
<evidence type="ECO:0008006" key="4">
    <source>
        <dbReference type="Google" id="ProtNLM"/>
    </source>
</evidence>
<feature type="transmembrane region" description="Helical" evidence="1">
    <location>
        <begin position="15"/>
        <end position="35"/>
    </location>
</feature>
<gene>
    <name evidence="2" type="ORF">P4S50_10550</name>
</gene>
<accession>A0ABY8EAK5</accession>
<proteinExistence type="predicted"/>
<dbReference type="EMBL" id="CP120733">
    <property type="protein sequence ID" value="WFD08834.1"/>
    <property type="molecule type" value="Genomic_DNA"/>
</dbReference>
<reference evidence="2 3" key="1">
    <citation type="submission" date="2023-03" db="EMBL/GenBank/DDBJ databases">
        <title>Complete genome sequence of Tepidibacter sp. SWIR-1, isolated from a deep-sea hydrothermal vent.</title>
        <authorList>
            <person name="Li X."/>
        </authorList>
    </citation>
    <scope>NUCLEOTIDE SEQUENCE [LARGE SCALE GENOMIC DNA]</scope>
    <source>
        <strain evidence="2 3">SWIR-1</strain>
    </source>
</reference>
<sequence length="70" mass="7951">MEEKKDNGLYKVRKIRLVMFNIFACFVGVTAITGIKSYDRYVPPFLIAILAITGSIMLILSIIILIMKNK</sequence>